<evidence type="ECO:0000256" key="9">
    <source>
        <dbReference type="SAM" id="SignalP"/>
    </source>
</evidence>
<keyword evidence="5" id="KW-1133">Transmembrane helix</keyword>
<dbReference type="Gene3D" id="2.10.50.10">
    <property type="entry name" value="Tumor Necrosis Factor Receptor, subunit A, domain 2"/>
    <property type="match status" value="1"/>
</dbReference>
<dbReference type="InterPro" id="IPR003961">
    <property type="entry name" value="FN3_dom"/>
</dbReference>
<dbReference type="PANTHER" id="PTHR46877:SF14">
    <property type="entry name" value="RECEPTOR PROTEIN-TYROSINE KINASE"/>
    <property type="match status" value="1"/>
</dbReference>
<evidence type="ECO:0000256" key="1">
    <source>
        <dbReference type="ARBA" id="ARBA00004167"/>
    </source>
</evidence>
<evidence type="ECO:0000313" key="12">
    <source>
        <dbReference type="EMBL" id="CAI8031791.1"/>
    </source>
</evidence>
<evidence type="ECO:0000256" key="4">
    <source>
        <dbReference type="ARBA" id="ARBA00022840"/>
    </source>
</evidence>
<dbReference type="Gene3D" id="2.60.40.1770">
    <property type="entry name" value="ephrin a2 ectodomain"/>
    <property type="match status" value="1"/>
</dbReference>
<keyword evidence="4" id="KW-0067">ATP-binding</keyword>
<feature type="signal peptide" evidence="9">
    <location>
        <begin position="1"/>
        <end position="18"/>
    </location>
</feature>
<sequence length="648" mass="69160">MTPVVLALFLAIATFVHGQAPGDGSDLCTEDSIQGFPNPFFEIRPVYSASERPLMDSRDYLRLLQESGDAYVPWQSLDRDNNNTNMVVTEWTQTGTATCQGTVTACGFSVGAQENWLITQHINTVLPGGGGERLRKVTVQFEGTLNGCDISRQCRQSFELYKWETSAIDRNGATNTNNYVRVGRVSPSVTSGVTSFVDSHSIELGTTGGFYLGVVDLSTCVTLTRILVLYYVCPQETSELISRTEAIESQSLEGSPSVEGECVENSSTESGTNPILICGARGQWQVIKPCLCNPGYELDGSQDQCSECPEGTFSSGLGNGPCETCAANSDGTGTALSLCPCLQDYYRAPYEGPSVPCTQSPGPPSDLRVSNVTNTSAVLSWSPPDNGGGRPLYEIVYTIHIHDGSSTLKKVVNSTETIVTGLTPGVLYTFSVSAENDVSSQDNNINARTVNISIATVPSSVRDIQEHCTVVVWKEPAETNGPIESYLLTFRREDLSTSVASSPTYHYYVIQPRDIPPGVGPVTVEVRARNAIGLGPLSQPPVTIYCLSENPSPAPMPTPTTPECPSCPPPVTCSPAATPLPCPTCPSCPTPTCPLITSSPCPNECSLCPSIAESPPEPSSPLPLLCPTQSSCPPCEECPMEEFNVPAT</sequence>
<evidence type="ECO:0000256" key="5">
    <source>
        <dbReference type="ARBA" id="ARBA00022989"/>
    </source>
</evidence>
<dbReference type="PROSITE" id="PS51550">
    <property type="entry name" value="EPH_LBD"/>
    <property type="match status" value="1"/>
</dbReference>
<comment type="caution">
    <text evidence="12">The sequence shown here is derived from an EMBL/GenBank/DDBJ whole genome shotgun (WGS) entry which is preliminary data.</text>
</comment>
<keyword evidence="6" id="KW-0472">Membrane</keyword>
<dbReference type="Gene3D" id="2.60.120.260">
    <property type="entry name" value="Galactose-binding domain-like"/>
    <property type="match status" value="1"/>
</dbReference>
<accession>A0AA35SNE1</accession>
<keyword evidence="9" id="KW-0732">Signal</keyword>
<proteinExistence type="predicted"/>
<dbReference type="Pfam" id="PF00041">
    <property type="entry name" value="fn3"/>
    <property type="match status" value="1"/>
</dbReference>
<evidence type="ECO:0000256" key="2">
    <source>
        <dbReference type="ARBA" id="ARBA00022692"/>
    </source>
</evidence>
<evidence type="ECO:0000256" key="6">
    <source>
        <dbReference type="ARBA" id="ARBA00023136"/>
    </source>
</evidence>
<dbReference type="InterPro" id="IPR001090">
    <property type="entry name" value="Ephrin_rcpt_lig-bd_dom"/>
</dbReference>
<dbReference type="Pfam" id="PF01404">
    <property type="entry name" value="Ephrin_lbd"/>
    <property type="match status" value="1"/>
</dbReference>
<comment type="subcellular location">
    <subcellularLocation>
        <location evidence="1">Membrane</location>
        <topology evidence="1">Single-pass membrane protein</topology>
    </subcellularLocation>
</comment>
<feature type="region of interest" description="Disordered" evidence="8">
    <location>
        <begin position="248"/>
        <end position="269"/>
    </location>
</feature>
<dbReference type="SMART" id="SM00060">
    <property type="entry name" value="FN3"/>
    <property type="match status" value="2"/>
</dbReference>
<protein>
    <submittedName>
        <fullName evidence="12">Ephrin type-A receptor 4-A</fullName>
    </submittedName>
</protein>
<evidence type="ECO:0000259" key="10">
    <source>
        <dbReference type="PROSITE" id="PS50853"/>
    </source>
</evidence>
<dbReference type="InterPro" id="IPR036116">
    <property type="entry name" value="FN3_sf"/>
</dbReference>
<dbReference type="InterPro" id="IPR008979">
    <property type="entry name" value="Galactose-bd-like_sf"/>
</dbReference>
<dbReference type="PANTHER" id="PTHR46877">
    <property type="entry name" value="EPH RECEPTOR A5"/>
    <property type="match status" value="1"/>
</dbReference>
<dbReference type="InterPro" id="IPR013783">
    <property type="entry name" value="Ig-like_fold"/>
</dbReference>
<dbReference type="SMART" id="SM00615">
    <property type="entry name" value="EPH_lbd"/>
    <property type="match status" value="1"/>
</dbReference>
<reference evidence="12" key="1">
    <citation type="submission" date="2023-03" db="EMBL/GenBank/DDBJ databases">
        <authorList>
            <person name="Steffen K."/>
            <person name="Cardenas P."/>
        </authorList>
    </citation>
    <scope>NUCLEOTIDE SEQUENCE</scope>
</reference>
<dbReference type="GO" id="GO:0005005">
    <property type="term" value="F:transmembrane-ephrin receptor activity"/>
    <property type="evidence" value="ECO:0007669"/>
    <property type="project" value="TreeGrafter"/>
</dbReference>
<feature type="chain" id="PRO_5041327939" evidence="9">
    <location>
        <begin position="19"/>
        <end position="648"/>
    </location>
</feature>
<gene>
    <name evidence="12" type="ORF">GBAR_LOCUS18019</name>
</gene>
<keyword evidence="3" id="KW-0547">Nucleotide-binding</keyword>
<evidence type="ECO:0000313" key="13">
    <source>
        <dbReference type="Proteomes" id="UP001174909"/>
    </source>
</evidence>
<keyword evidence="2" id="KW-0812">Transmembrane</keyword>
<keyword evidence="7 12" id="KW-0675">Receptor</keyword>
<dbReference type="Gene3D" id="2.60.40.10">
    <property type="entry name" value="Immunoglobulins"/>
    <property type="match status" value="2"/>
</dbReference>
<evidence type="ECO:0000256" key="3">
    <source>
        <dbReference type="ARBA" id="ARBA00022741"/>
    </source>
</evidence>
<keyword evidence="13" id="KW-1185">Reference proteome</keyword>
<dbReference type="SUPFAM" id="SSF49265">
    <property type="entry name" value="Fibronectin type III"/>
    <property type="match status" value="1"/>
</dbReference>
<evidence type="ECO:0000256" key="7">
    <source>
        <dbReference type="ARBA" id="ARBA00023170"/>
    </source>
</evidence>
<name>A0AA35SNE1_GEOBA</name>
<dbReference type="GO" id="GO:0005524">
    <property type="term" value="F:ATP binding"/>
    <property type="evidence" value="ECO:0007669"/>
    <property type="project" value="UniProtKB-KW"/>
</dbReference>
<dbReference type="EMBL" id="CASHTH010002565">
    <property type="protein sequence ID" value="CAI8031791.1"/>
    <property type="molecule type" value="Genomic_DNA"/>
</dbReference>
<feature type="domain" description="Fibronectin type-III" evidence="10">
    <location>
        <begin position="363"/>
        <end position="460"/>
    </location>
</feature>
<dbReference type="CDD" id="cd00063">
    <property type="entry name" value="FN3"/>
    <property type="match status" value="2"/>
</dbReference>
<feature type="domain" description="Eph LBD" evidence="11">
    <location>
        <begin position="51"/>
        <end position="238"/>
    </location>
</feature>
<dbReference type="AlphaFoldDB" id="A0AA35SNE1"/>
<organism evidence="12 13">
    <name type="scientific">Geodia barretti</name>
    <name type="common">Barrett's horny sponge</name>
    <dbReference type="NCBI Taxonomy" id="519541"/>
    <lineage>
        <taxon>Eukaryota</taxon>
        <taxon>Metazoa</taxon>
        <taxon>Porifera</taxon>
        <taxon>Demospongiae</taxon>
        <taxon>Heteroscleromorpha</taxon>
        <taxon>Tetractinellida</taxon>
        <taxon>Astrophorina</taxon>
        <taxon>Geodiidae</taxon>
        <taxon>Geodia</taxon>
    </lineage>
</organism>
<dbReference type="GO" id="GO:0005886">
    <property type="term" value="C:plasma membrane"/>
    <property type="evidence" value="ECO:0007669"/>
    <property type="project" value="TreeGrafter"/>
</dbReference>
<dbReference type="PROSITE" id="PS50853">
    <property type="entry name" value="FN3"/>
    <property type="match status" value="1"/>
</dbReference>
<dbReference type="SUPFAM" id="SSF49785">
    <property type="entry name" value="Galactose-binding domain-like"/>
    <property type="match status" value="1"/>
</dbReference>
<evidence type="ECO:0000256" key="8">
    <source>
        <dbReference type="SAM" id="MobiDB-lite"/>
    </source>
</evidence>
<evidence type="ECO:0000259" key="11">
    <source>
        <dbReference type="PROSITE" id="PS51550"/>
    </source>
</evidence>
<dbReference type="Proteomes" id="UP001174909">
    <property type="component" value="Unassembled WGS sequence"/>
</dbReference>
<dbReference type="InterPro" id="IPR050449">
    <property type="entry name" value="Ephrin_rcpt_TKs"/>
</dbReference>